<dbReference type="EMBL" id="BAABKN010000004">
    <property type="protein sequence ID" value="GAA4724683.1"/>
    <property type="molecule type" value="Genomic_DNA"/>
</dbReference>
<protein>
    <recommendedName>
        <fullName evidence="2">Bacterial Ig-like domain-containing protein</fullName>
    </recommendedName>
</protein>
<sequence length="114" mass="11810">MRSASGASSPSTTRRSSREARPRRTVTALKVSAKAKSRVVRLTVRATSPGIAPAGTVVVKVRGKVVARVTLRAGTGTVRVKGLRPGRTTLTASYAGTAVTTSAAAKVTVKVPRR</sequence>
<feature type="compositionally biased region" description="Low complexity" evidence="1">
    <location>
        <begin position="1"/>
        <end position="14"/>
    </location>
</feature>
<evidence type="ECO:0000313" key="3">
    <source>
        <dbReference type="EMBL" id="GAA4724683.1"/>
    </source>
</evidence>
<dbReference type="Proteomes" id="UP001499882">
    <property type="component" value="Unassembled WGS sequence"/>
</dbReference>
<accession>A0ABP8YAC6</accession>
<comment type="caution">
    <text evidence="3">The sequence shown here is derived from an EMBL/GenBank/DDBJ whole genome shotgun (WGS) entry which is preliminary data.</text>
</comment>
<dbReference type="InterPro" id="IPR013783">
    <property type="entry name" value="Ig-like_fold"/>
</dbReference>
<proteinExistence type="predicted"/>
<reference evidence="4" key="1">
    <citation type="journal article" date="2019" name="Int. J. Syst. Evol. Microbiol.">
        <title>The Global Catalogue of Microorganisms (GCM) 10K type strain sequencing project: providing services to taxonomists for standard genome sequencing and annotation.</title>
        <authorList>
            <consortium name="The Broad Institute Genomics Platform"/>
            <consortium name="The Broad Institute Genome Sequencing Center for Infectious Disease"/>
            <person name="Wu L."/>
            <person name="Ma J."/>
        </authorList>
    </citation>
    <scope>NUCLEOTIDE SEQUENCE [LARGE SCALE GENOMIC DNA]</scope>
    <source>
        <strain evidence="4">JCM 18532</strain>
    </source>
</reference>
<evidence type="ECO:0000259" key="2">
    <source>
        <dbReference type="Pfam" id="PF16640"/>
    </source>
</evidence>
<dbReference type="Gene3D" id="2.60.40.10">
    <property type="entry name" value="Immunoglobulins"/>
    <property type="match status" value="1"/>
</dbReference>
<dbReference type="RefSeq" id="WP_345524852.1">
    <property type="nucleotide sequence ID" value="NZ_BAABKN010000004.1"/>
</dbReference>
<feature type="domain" description="Bacterial Ig-like" evidence="2">
    <location>
        <begin position="39"/>
        <end position="111"/>
    </location>
</feature>
<gene>
    <name evidence="3" type="ORF">GCM10023350_03880</name>
</gene>
<feature type="region of interest" description="Disordered" evidence="1">
    <location>
        <begin position="1"/>
        <end position="32"/>
    </location>
</feature>
<evidence type="ECO:0000313" key="4">
    <source>
        <dbReference type="Proteomes" id="UP001499882"/>
    </source>
</evidence>
<evidence type="ECO:0000256" key="1">
    <source>
        <dbReference type="SAM" id="MobiDB-lite"/>
    </source>
</evidence>
<dbReference type="InterPro" id="IPR032109">
    <property type="entry name" value="Big_3_5"/>
</dbReference>
<organism evidence="3 4">
    <name type="scientific">Nocardioides endophyticus</name>
    <dbReference type="NCBI Taxonomy" id="1353775"/>
    <lineage>
        <taxon>Bacteria</taxon>
        <taxon>Bacillati</taxon>
        <taxon>Actinomycetota</taxon>
        <taxon>Actinomycetes</taxon>
        <taxon>Propionibacteriales</taxon>
        <taxon>Nocardioidaceae</taxon>
        <taxon>Nocardioides</taxon>
    </lineage>
</organism>
<name>A0ABP8YAC6_9ACTN</name>
<keyword evidence="4" id="KW-1185">Reference proteome</keyword>
<dbReference type="Pfam" id="PF16640">
    <property type="entry name" value="Big_3_5"/>
    <property type="match status" value="1"/>
</dbReference>